<organism evidence="3">
    <name type="scientific">Hexamita inflata</name>
    <dbReference type="NCBI Taxonomy" id="28002"/>
    <lineage>
        <taxon>Eukaryota</taxon>
        <taxon>Metamonada</taxon>
        <taxon>Diplomonadida</taxon>
        <taxon>Hexamitidae</taxon>
        <taxon>Hexamitinae</taxon>
        <taxon>Hexamita</taxon>
    </lineage>
</organism>
<comment type="caution">
    <text evidence="3">The sequence shown here is derived from an EMBL/GenBank/DDBJ whole genome shotgun (WGS) entry which is preliminary data.</text>
</comment>
<evidence type="ECO:0000256" key="2">
    <source>
        <dbReference type="SAM" id="MobiDB-lite"/>
    </source>
</evidence>
<evidence type="ECO:0000313" key="4">
    <source>
        <dbReference type="EMBL" id="CAL6066644.1"/>
    </source>
</evidence>
<dbReference type="AlphaFoldDB" id="A0AA86QKL7"/>
<evidence type="ECO:0000313" key="3">
    <source>
        <dbReference type="EMBL" id="CAI9953435.1"/>
    </source>
</evidence>
<feature type="compositionally biased region" description="Basic residues" evidence="2">
    <location>
        <begin position="182"/>
        <end position="191"/>
    </location>
</feature>
<sequence length="319" mass="37798">MPNDNQNQLANIIQRTKFSTQQKKEIDQCIMQNLRHQAGVNSDEELFQQCIYKLKGELKGFHWEKVQEDVENELQLHLSHRYVYKRFKDVILEKQLQPYSDDLKENAMQYIEKNIKAQQKEIQQFNQKQLSKLQSDFIKQVKLQFDINPATPFKYQQMSDIIMNKVKWQLNSCFFEINGKPKSKTKNSKKTKTSDSERQNTASYTSEQNIILQTRDTTKPEVSSQEAFTSIDCQNQTIPPTPQNKNEQSETNEKENYNYAKIEMEIYKYQETQDLLRCNFKETDCLQTDMQTDCLLLTFEVCGFVDSVNDDEYENLFEQ</sequence>
<evidence type="ECO:0000313" key="5">
    <source>
        <dbReference type="Proteomes" id="UP001642409"/>
    </source>
</evidence>
<dbReference type="EMBL" id="CATOUU010000839">
    <property type="protein sequence ID" value="CAI9953435.1"/>
    <property type="molecule type" value="Genomic_DNA"/>
</dbReference>
<name>A0AA86QKL7_9EUKA</name>
<protein>
    <submittedName>
        <fullName evidence="4">Hypothetical_protein</fullName>
    </submittedName>
</protein>
<evidence type="ECO:0000256" key="1">
    <source>
        <dbReference type="SAM" id="Coils"/>
    </source>
</evidence>
<reference evidence="4 5" key="2">
    <citation type="submission" date="2024-07" db="EMBL/GenBank/DDBJ databases">
        <authorList>
            <person name="Akdeniz Z."/>
        </authorList>
    </citation>
    <scope>NUCLEOTIDE SEQUENCE [LARGE SCALE GENOMIC DNA]</scope>
</reference>
<reference evidence="3" key="1">
    <citation type="submission" date="2023-06" db="EMBL/GenBank/DDBJ databases">
        <authorList>
            <person name="Kurt Z."/>
        </authorList>
    </citation>
    <scope>NUCLEOTIDE SEQUENCE</scope>
</reference>
<feature type="compositionally biased region" description="Polar residues" evidence="2">
    <location>
        <begin position="199"/>
        <end position="246"/>
    </location>
</feature>
<gene>
    <name evidence="3" type="ORF">HINF_LOCUS41080</name>
    <name evidence="4" type="ORF">HINF_LOCUS52555</name>
</gene>
<accession>A0AA86QKL7</accession>
<dbReference type="EMBL" id="CAXDID020000263">
    <property type="protein sequence ID" value="CAL6066644.1"/>
    <property type="molecule type" value="Genomic_DNA"/>
</dbReference>
<keyword evidence="1" id="KW-0175">Coiled coil</keyword>
<feature type="coiled-coil region" evidence="1">
    <location>
        <begin position="100"/>
        <end position="128"/>
    </location>
</feature>
<proteinExistence type="predicted"/>
<feature type="region of interest" description="Disordered" evidence="2">
    <location>
        <begin position="182"/>
        <end position="252"/>
    </location>
</feature>
<dbReference type="Proteomes" id="UP001642409">
    <property type="component" value="Unassembled WGS sequence"/>
</dbReference>
<keyword evidence="5" id="KW-1185">Reference proteome</keyword>